<dbReference type="EMBL" id="QXFV01000099">
    <property type="protein sequence ID" value="KAE9050012.1"/>
    <property type="molecule type" value="Genomic_DNA"/>
</dbReference>
<dbReference type="Proteomes" id="UP000429607">
    <property type="component" value="Unassembled WGS sequence"/>
</dbReference>
<sequence length="168" mass="18600">MLTEPLLFAGTIAENIELGKPGSTREEIVEAAKKANAFDFINNSRMASTRTWATAARRFLPRPPPPPQPAMTCTTKQTKGKWLTIAQKWQVIEEHGRSQPSPSLADLDILRSATTVMSKLEAACTPKGRSLTLRCPELEERLASYVEACAMPAPPTRRERVQLSELLI</sequence>
<comment type="caution">
    <text evidence="1">The sequence shown here is derived from an EMBL/GenBank/DDBJ whole genome shotgun (WGS) entry which is preliminary data.</text>
</comment>
<dbReference type="Gene3D" id="3.40.50.300">
    <property type="entry name" value="P-loop containing nucleotide triphosphate hydrolases"/>
    <property type="match status" value="1"/>
</dbReference>
<organism evidence="1 2">
    <name type="scientific">Phytophthora rubi</name>
    <dbReference type="NCBI Taxonomy" id="129364"/>
    <lineage>
        <taxon>Eukaryota</taxon>
        <taxon>Sar</taxon>
        <taxon>Stramenopiles</taxon>
        <taxon>Oomycota</taxon>
        <taxon>Peronosporomycetes</taxon>
        <taxon>Peronosporales</taxon>
        <taxon>Peronosporaceae</taxon>
        <taxon>Phytophthora</taxon>
    </lineage>
</organism>
<accession>A0A6A3NWR7</accession>
<evidence type="ECO:0000313" key="2">
    <source>
        <dbReference type="Proteomes" id="UP000429607"/>
    </source>
</evidence>
<dbReference type="InterPro" id="IPR027417">
    <property type="entry name" value="P-loop_NTPase"/>
</dbReference>
<protein>
    <recommendedName>
        <fullName evidence="3">ABC transporter domain-containing protein</fullName>
    </recommendedName>
</protein>
<proteinExistence type="predicted"/>
<name>A0A6A3NWR7_9STRA</name>
<reference evidence="1 2" key="1">
    <citation type="submission" date="2018-09" db="EMBL/GenBank/DDBJ databases">
        <title>Genomic investigation of the strawberry pathogen Phytophthora fragariae indicates pathogenicity is determined by transcriptional variation in three key races.</title>
        <authorList>
            <person name="Adams T.M."/>
            <person name="Armitage A.D."/>
            <person name="Sobczyk M.K."/>
            <person name="Bates H.J."/>
            <person name="Dunwell J.M."/>
            <person name="Nellist C.F."/>
            <person name="Harrison R.J."/>
        </authorList>
    </citation>
    <scope>NUCLEOTIDE SEQUENCE [LARGE SCALE GENOMIC DNA]</scope>
    <source>
        <strain evidence="1 2">SCRP249</strain>
    </source>
</reference>
<dbReference type="AlphaFoldDB" id="A0A6A3NWR7"/>
<gene>
    <name evidence="1" type="ORF">PR001_g2786</name>
</gene>
<evidence type="ECO:0000313" key="1">
    <source>
        <dbReference type="EMBL" id="KAE9050012.1"/>
    </source>
</evidence>
<evidence type="ECO:0008006" key="3">
    <source>
        <dbReference type="Google" id="ProtNLM"/>
    </source>
</evidence>